<evidence type="ECO:0000256" key="2">
    <source>
        <dbReference type="SAM" id="SignalP"/>
    </source>
</evidence>
<organism evidence="3 4">
    <name type="scientific">Luteolibacter soli</name>
    <dbReference type="NCBI Taxonomy" id="3135280"/>
    <lineage>
        <taxon>Bacteria</taxon>
        <taxon>Pseudomonadati</taxon>
        <taxon>Verrucomicrobiota</taxon>
        <taxon>Verrucomicrobiia</taxon>
        <taxon>Verrucomicrobiales</taxon>
        <taxon>Verrucomicrobiaceae</taxon>
        <taxon>Luteolibacter</taxon>
    </lineage>
</organism>
<evidence type="ECO:0000256" key="1">
    <source>
        <dbReference type="SAM" id="MobiDB-lite"/>
    </source>
</evidence>
<feature type="compositionally biased region" description="Polar residues" evidence="1">
    <location>
        <begin position="53"/>
        <end position="66"/>
    </location>
</feature>
<evidence type="ECO:0000313" key="4">
    <source>
        <dbReference type="Proteomes" id="UP001371305"/>
    </source>
</evidence>
<protein>
    <recommendedName>
        <fullName evidence="5">PEP-CTERM protein-sorting domain-containing protein</fullName>
    </recommendedName>
</protein>
<proteinExistence type="predicted"/>
<comment type="caution">
    <text evidence="3">The sequence shown here is derived from an EMBL/GenBank/DDBJ whole genome shotgun (WGS) entry which is preliminary data.</text>
</comment>
<sequence length="235" mass="25122">MLPLDMHTTPTRRRRRLFTAIPALAIMLTGLPAQAAVLLSNLDLGGTQQTTTVWGNLTGENPTRTPSSGSGGTINISSSAFQGSFGFYSFTADYTVTATQTASFDIASVVWQIEGSPNPDLAWPYNGGPFITVTTESGSQVIAPIAFKSGNSELRDNFGPDPILYTAYAWQWNLSSINETITSITLSAPIGIHTSVTASQIDVGNSFVQVIPEPSALLLSFAALPLIARRRRQVL</sequence>
<name>A0ABU9B3D6_9BACT</name>
<reference evidence="3 4" key="1">
    <citation type="submission" date="2024-04" db="EMBL/GenBank/DDBJ databases">
        <title>Luteolibacter sp. isolated from soil.</title>
        <authorList>
            <person name="An J."/>
        </authorList>
    </citation>
    <scope>NUCLEOTIDE SEQUENCE [LARGE SCALE GENOMIC DNA]</scope>
    <source>
        <strain evidence="3 4">Y139</strain>
    </source>
</reference>
<keyword evidence="2" id="KW-0732">Signal</keyword>
<feature type="signal peptide" evidence="2">
    <location>
        <begin position="1"/>
        <end position="35"/>
    </location>
</feature>
<keyword evidence="4" id="KW-1185">Reference proteome</keyword>
<feature type="chain" id="PRO_5045413213" description="PEP-CTERM protein-sorting domain-containing protein" evidence="2">
    <location>
        <begin position="36"/>
        <end position="235"/>
    </location>
</feature>
<evidence type="ECO:0000313" key="3">
    <source>
        <dbReference type="EMBL" id="MEK7953704.1"/>
    </source>
</evidence>
<gene>
    <name evidence="3" type="ORF">WKV53_24525</name>
</gene>
<feature type="region of interest" description="Disordered" evidence="1">
    <location>
        <begin position="53"/>
        <end position="72"/>
    </location>
</feature>
<dbReference type="Proteomes" id="UP001371305">
    <property type="component" value="Unassembled WGS sequence"/>
</dbReference>
<accession>A0ABU9B3D6</accession>
<evidence type="ECO:0008006" key="5">
    <source>
        <dbReference type="Google" id="ProtNLM"/>
    </source>
</evidence>
<dbReference type="EMBL" id="JBBUKT010000013">
    <property type="protein sequence ID" value="MEK7953704.1"/>
    <property type="molecule type" value="Genomic_DNA"/>
</dbReference>